<dbReference type="InterPro" id="IPR006652">
    <property type="entry name" value="Kelch_1"/>
</dbReference>
<organism evidence="5 6">
    <name type="scientific">Archangium lansingense</name>
    <dbReference type="NCBI Taxonomy" id="2995310"/>
    <lineage>
        <taxon>Bacteria</taxon>
        <taxon>Pseudomonadati</taxon>
        <taxon>Myxococcota</taxon>
        <taxon>Myxococcia</taxon>
        <taxon>Myxococcales</taxon>
        <taxon>Cystobacterineae</taxon>
        <taxon>Archangiaceae</taxon>
        <taxon>Archangium</taxon>
    </lineage>
</organism>
<dbReference type="PANTHER" id="PTHR24412">
    <property type="entry name" value="KELCH PROTEIN"/>
    <property type="match status" value="1"/>
</dbReference>
<feature type="domain" description="Proteasome alpha-type subunits" evidence="4">
    <location>
        <begin position="315"/>
        <end position="337"/>
    </location>
</feature>
<keyword evidence="1" id="KW-0880">Kelch repeat</keyword>
<evidence type="ECO:0000259" key="4">
    <source>
        <dbReference type="SMART" id="SM00948"/>
    </source>
</evidence>
<keyword evidence="2" id="KW-0677">Repeat</keyword>
<evidence type="ECO:0000256" key="3">
    <source>
        <dbReference type="SAM" id="SignalP"/>
    </source>
</evidence>
<dbReference type="SMART" id="SM00612">
    <property type="entry name" value="Kelch"/>
    <property type="match status" value="6"/>
</dbReference>
<feature type="chain" id="PRO_5046746221" description="Proteasome alpha-type subunits domain-containing protein" evidence="3">
    <location>
        <begin position="19"/>
        <end position="565"/>
    </location>
</feature>
<protein>
    <recommendedName>
        <fullName evidence="4">Proteasome alpha-type subunits domain-containing protein</fullName>
    </recommendedName>
</protein>
<feature type="domain" description="Proteasome alpha-type subunits" evidence="4">
    <location>
        <begin position="268"/>
        <end position="290"/>
    </location>
</feature>
<keyword evidence="6" id="KW-1185">Reference proteome</keyword>
<feature type="domain" description="Proteasome alpha-type subunits" evidence="4">
    <location>
        <begin position="459"/>
        <end position="481"/>
    </location>
</feature>
<name>A0ABT3ZXJ8_9BACT</name>
<dbReference type="InterPro" id="IPR037293">
    <property type="entry name" value="Gal_Oxidase_central_sf"/>
</dbReference>
<dbReference type="EMBL" id="JAPNKA010000001">
    <property type="protein sequence ID" value="MCY1074116.1"/>
    <property type="molecule type" value="Genomic_DNA"/>
</dbReference>
<sequence length="565" mass="57668">MSSLRLLAVLPLVLALLAGCDSSPSVSTFSTSTVRLAVSTPAAVPGDISRVTVTVSGPDMAMRSTDLVLTAGVWGGVLGDIPVGTHRIFLARAFTTANTLRYEGHAENITISAGTTGLVSLTLHEVSKPFTNEAPLVDALVVGASRVSAGGTVSLSVRAHDPDASDTLSYAWSAPSGTFSATGQADTTWTAPSYQGQVNLSVRVSDSRGAALSVSLSVTVLAVTPGSWTATGRLTTARYRHATAPLPGGKVLVAGGTSSTRLASAEVYDPATGSWSPTGSLVTARYAYTATPLANGQVLVAGGNGETSLASAEVYDPVSGTWSSTGSLAAPHYEHTATLLPNGKVLVAGGFQASSPTVNAELYDPATRTWSLTGSMSLGRHSHTATLLPNGQVLVVGGEYTGTAPSRAELYDPASGTWSAAGNPSVQRDSHTATLLPNGKVLIAGGFGTLVSQKSAELYDPATGTWSPTGSLNSARHFHSATLLPDGKVLVAGGNLVTSSSSEILATAEVYDPATGTWSPTLNMLSPRRRHGAMPLASGQVLVMAGYGNFNNLATAEVYTPATSP</sequence>
<proteinExistence type="predicted"/>
<accession>A0ABT3ZXJ8</accession>
<keyword evidence="3" id="KW-0732">Signal</keyword>
<dbReference type="Proteomes" id="UP001207654">
    <property type="component" value="Unassembled WGS sequence"/>
</dbReference>
<evidence type="ECO:0000256" key="2">
    <source>
        <dbReference type="ARBA" id="ARBA00022737"/>
    </source>
</evidence>
<dbReference type="PANTHER" id="PTHR24412:SF497">
    <property type="entry name" value="KELCH-LIKE PROTEIN 18"/>
    <property type="match status" value="1"/>
</dbReference>
<evidence type="ECO:0000313" key="5">
    <source>
        <dbReference type="EMBL" id="MCY1074116.1"/>
    </source>
</evidence>
<gene>
    <name evidence="5" type="ORF">OV287_06430</name>
</gene>
<dbReference type="Pfam" id="PF17963">
    <property type="entry name" value="Big_9"/>
    <property type="match status" value="1"/>
</dbReference>
<dbReference type="PROSITE" id="PS51257">
    <property type="entry name" value="PROKAR_LIPOPROTEIN"/>
    <property type="match status" value="1"/>
</dbReference>
<comment type="caution">
    <text evidence="5">The sequence shown here is derived from an EMBL/GenBank/DDBJ whole genome shotgun (WGS) entry which is preliminary data.</text>
</comment>
<dbReference type="Gene3D" id="2.130.10.80">
    <property type="entry name" value="Galactose oxidase/kelch, beta-propeller"/>
    <property type="match status" value="4"/>
</dbReference>
<dbReference type="RefSeq" id="WP_267533097.1">
    <property type="nucleotide sequence ID" value="NZ_JAPNKA010000001.1"/>
</dbReference>
<dbReference type="CDD" id="cd00146">
    <property type="entry name" value="PKD"/>
    <property type="match status" value="1"/>
</dbReference>
<dbReference type="SMART" id="SM00948">
    <property type="entry name" value="Proteasome_A_N"/>
    <property type="match status" value="3"/>
</dbReference>
<dbReference type="InterPro" id="IPR015915">
    <property type="entry name" value="Kelch-typ_b-propeller"/>
</dbReference>
<dbReference type="Pfam" id="PF01344">
    <property type="entry name" value="Kelch_1"/>
    <property type="match status" value="1"/>
</dbReference>
<dbReference type="InterPro" id="IPR000426">
    <property type="entry name" value="Proteasome_asu_N"/>
</dbReference>
<reference evidence="5 6" key="1">
    <citation type="submission" date="2022-11" db="EMBL/GenBank/DDBJ databases">
        <title>Minimal conservation of predation-associated metabolite biosynthetic gene clusters underscores biosynthetic potential of Myxococcota including descriptions for ten novel species: Archangium lansinium sp. nov., Myxococcus landrumus sp. nov., Nannocystis bai.</title>
        <authorList>
            <person name="Ahearne A."/>
            <person name="Stevens C."/>
            <person name="Phillips K."/>
        </authorList>
    </citation>
    <scope>NUCLEOTIDE SEQUENCE [LARGE SCALE GENOMIC DNA]</scope>
    <source>
        <strain evidence="5 6">MIWBW</strain>
    </source>
</reference>
<feature type="signal peptide" evidence="3">
    <location>
        <begin position="1"/>
        <end position="18"/>
    </location>
</feature>
<evidence type="ECO:0000256" key="1">
    <source>
        <dbReference type="ARBA" id="ARBA00022441"/>
    </source>
</evidence>
<evidence type="ECO:0000313" key="6">
    <source>
        <dbReference type="Proteomes" id="UP001207654"/>
    </source>
</evidence>
<dbReference type="SUPFAM" id="SSF117281">
    <property type="entry name" value="Kelch motif"/>
    <property type="match status" value="2"/>
</dbReference>
<dbReference type="Pfam" id="PF24681">
    <property type="entry name" value="Kelch_KLHDC2_KLHL20_DRC7"/>
    <property type="match status" value="1"/>
</dbReference>